<sequence length="37" mass="4503">MQIKHLAYLECLKWGRKLYVRCRGEITREATFKHPAR</sequence>
<accession>A0A380TKR6</accession>
<dbReference type="AlphaFoldDB" id="A0A380TKR6"/>
<dbReference type="EMBL" id="LS974446">
    <property type="protein sequence ID" value="SUS16563.1"/>
    <property type="molecule type" value="Genomic_DNA"/>
</dbReference>
<gene>
    <name evidence="1" type="ORF">RHIZ70P_59</name>
</gene>
<evidence type="ECO:0000313" key="1">
    <source>
        <dbReference type="EMBL" id="SUS16563.1"/>
    </source>
</evidence>
<keyword evidence="1" id="KW-0614">Plasmid</keyword>
<proteinExistence type="predicted"/>
<protein>
    <submittedName>
        <fullName evidence="1">Uncharacterized protein</fullName>
    </submittedName>
</protein>
<reference evidence="1" key="1">
    <citation type="submission" date="2018-07" db="EMBL/GenBank/DDBJ databases">
        <authorList>
            <person name="Quirk P.G."/>
            <person name="Krulwich T.A."/>
        </authorList>
    </citation>
    <scope>NUCLEOTIDE SEQUENCE</scope>
    <source>
        <strain evidence="1">T2.30D-1.1_plasmid</strain>
        <plasmid evidence="1">1</plasmid>
    </source>
</reference>
<geneLocation type="plasmid" evidence="1">
    <name>1</name>
</geneLocation>
<name>A0A380TKR6_9HYPH</name>
<organism evidence="1">
    <name type="scientific">Ciceribacter selenitireducens ATCC BAA-1503</name>
    <dbReference type="NCBI Taxonomy" id="1336235"/>
    <lineage>
        <taxon>Bacteria</taxon>
        <taxon>Pseudomonadati</taxon>
        <taxon>Pseudomonadota</taxon>
        <taxon>Alphaproteobacteria</taxon>
        <taxon>Hyphomicrobiales</taxon>
        <taxon>Rhizobiaceae</taxon>
        <taxon>Ciceribacter</taxon>
    </lineage>
</organism>